<dbReference type="OrthoDB" id="4046837at2759"/>
<dbReference type="AlphaFoldDB" id="A0A376B9Q0"/>
<evidence type="ECO:0000313" key="1">
    <source>
        <dbReference type="EMBL" id="SSD60850.1"/>
    </source>
</evidence>
<dbReference type="VEuPathDB" id="FungiDB:SCODWIG_02611"/>
<organism evidence="1 2">
    <name type="scientific">Saccharomycodes ludwigii</name>
    <dbReference type="NCBI Taxonomy" id="36035"/>
    <lineage>
        <taxon>Eukaryota</taxon>
        <taxon>Fungi</taxon>
        <taxon>Dikarya</taxon>
        <taxon>Ascomycota</taxon>
        <taxon>Saccharomycotina</taxon>
        <taxon>Saccharomycetes</taxon>
        <taxon>Saccharomycodales</taxon>
        <taxon>Saccharomycodaceae</taxon>
        <taxon>Saccharomycodes</taxon>
    </lineage>
</organism>
<dbReference type="Proteomes" id="UP000262825">
    <property type="component" value="Unassembled WGS sequence"/>
</dbReference>
<proteinExistence type="predicted"/>
<gene>
    <name evidence="1" type="ORF">SCODWIG_02611</name>
</gene>
<name>A0A376B9Q0_9ASCO</name>
<sequence length="531" mass="60392">MLKHSLKHFNPIVRLLATKDTQSLVINKLLAKPVYQKLCNITAPSVLNSYDLTVTIKKILEKNDTKLEAKEKSLIYNDLIENLTSYDYSVATVGSKALHELNQPLSLKSIDQIIQFNPGRSMSSWEIFIKYYPYIEKDINSEKCNKVLLTVLSKLIWLDDAAIKDGQKYATPRDILHAIFIIYKLNNQALRDVPKDTIKRLYDSIIATNSTILLPNFFEKFDQPISTMDDVDISITKAQYLLKNVNNFVKNQAEIGNPENREDLYKVIELLGHNNLDTLLEPEEKEACKVIESVYTALTNSQIANFSISSKIEATKFLDEILKIAVVNGITKKDVKLCSTIVKTVGLLYGDMDKALKLYHSFMIHHREDPELLVFASFMTLILKSFEQNNPYLLAAAKAMIPPALDNKTLKLNILRCLILVNCKFNIDESLQLYNENISTLSKKNKEEHTGTIPSDSALLTETLILAYLYKGDRDFAHVILDGAMKNKLVEGPTAVKRIKKLLSYYGDVLEETNCKELMENKVGQYIKHDI</sequence>
<evidence type="ECO:0000313" key="2">
    <source>
        <dbReference type="Proteomes" id="UP000262825"/>
    </source>
</evidence>
<keyword evidence="2" id="KW-1185">Reference proteome</keyword>
<reference evidence="2" key="1">
    <citation type="submission" date="2018-06" db="EMBL/GenBank/DDBJ databases">
        <authorList>
            <person name="Guldener U."/>
        </authorList>
    </citation>
    <scope>NUCLEOTIDE SEQUENCE [LARGE SCALE GENOMIC DNA]</scope>
    <source>
        <strain evidence="2">UTAD17</strain>
    </source>
</reference>
<accession>A0A376B9Q0</accession>
<dbReference type="EMBL" id="UFAJ01000474">
    <property type="protein sequence ID" value="SSD60850.1"/>
    <property type="molecule type" value="Genomic_DNA"/>
</dbReference>
<protein>
    <submittedName>
        <fullName evidence="1">Uncharacterized protein</fullName>
    </submittedName>
</protein>